<evidence type="ECO:0000313" key="1">
    <source>
        <dbReference type="EMBL" id="MCL6683980.1"/>
    </source>
</evidence>
<protein>
    <submittedName>
        <fullName evidence="1">Uncharacterized protein</fullName>
    </submittedName>
</protein>
<dbReference type="RefSeq" id="WP_249848156.1">
    <property type="nucleotide sequence ID" value="NZ_JAMGBD010000001.1"/>
</dbReference>
<dbReference type="Proteomes" id="UP001165363">
    <property type="component" value="Unassembled WGS sequence"/>
</dbReference>
<name>A0ABT0RN08_9SPHN</name>
<sequence>MLRVEDPTDNQGHGWKQMTAEEIASLLYFAIRTLPKRVRSDLYGRDATKADEAARKVANALADRLKACAVFGSARPYEWRGVQLPFADQSRS</sequence>
<keyword evidence="2" id="KW-1185">Reference proteome</keyword>
<accession>A0ABT0RN08</accession>
<reference evidence="1" key="1">
    <citation type="submission" date="2022-05" db="EMBL/GenBank/DDBJ databases">
        <authorList>
            <person name="Jo J.-H."/>
            <person name="Im W.-T."/>
        </authorList>
    </citation>
    <scope>NUCLEOTIDE SEQUENCE</scope>
    <source>
        <strain evidence="1">SE158</strain>
    </source>
</reference>
<organism evidence="1 2">
    <name type="scientific">Sphingomonas alba</name>
    <dbReference type="NCBI Taxonomy" id="2908208"/>
    <lineage>
        <taxon>Bacteria</taxon>
        <taxon>Pseudomonadati</taxon>
        <taxon>Pseudomonadota</taxon>
        <taxon>Alphaproteobacteria</taxon>
        <taxon>Sphingomonadales</taxon>
        <taxon>Sphingomonadaceae</taxon>
        <taxon>Sphingomonas</taxon>
    </lineage>
</organism>
<gene>
    <name evidence="1" type="ORF">LZ536_08730</name>
</gene>
<dbReference type="EMBL" id="JAMGBD010000001">
    <property type="protein sequence ID" value="MCL6683980.1"/>
    <property type="molecule type" value="Genomic_DNA"/>
</dbReference>
<evidence type="ECO:0000313" key="2">
    <source>
        <dbReference type="Proteomes" id="UP001165363"/>
    </source>
</evidence>
<proteinExistence type="predicted"/>
<comment type="caution">
    <text evidence="1">The sequence shown here is derived from an EMBL/GenBank/DDBJ whole genome shotgun (WGS) entry which is preliminary data.</text>
</comment>